<dbReference type="Gene3D" id="3.40.50.2020">
    <property type="match status" value="1"/>
</dbReference>
<comment type="catalytic activity">
    <reaction evidence="8">
        <text>IMP + diphosphate = hypoxanthine + 5-phospho-alpha-D-ribose 1-diphosphate</text>
        <dbReference type="Rhea" id="RHEA:17973"/>
        <dbReference type="ChEBI" id="CHEBI:17368"/>
        <dbReference type="ChEBI" id="CHEBI:33019"/>
        <dbReference type="ChEBI" id="CHEBI:58017"/>
        <dbReference type="ChEBI" id="CHEBI:58053"/>
    </reaction>
</comment>
<evidence type="ECO:0000256" key="5">
    <source>
        <dbReference type="ARBA" id="ARBA00022726"/>
    </source>
</evidence>
<comment type="similarity">
    <text evidence="8">Belongs to the purine/pyrimidine phosphoribosyltransferase family. XGPT subfamily.</text>
</comment>
<dbReference type="GO" id="GO:0004422">
    <property type="term" value="F:hypoxanthine phosphoribosyltransferase activity"/>
    <property type="evidence" value="ECO:0007669"/>
    <property type="project" value="RHEA"/>
</dbReference>
<dbReference type="HOGENOM" id="CLU_080904_3_0_5"/>
<dbReference type="EC" id="2.4.2.22" evidence="8"/>
<comment type="catalytic activity">
    <reaction evidence="8">
        <text>XMP + diphosphate = xanthine + 5-phospho-alpha-D-ribose 1-diphosphate</text>
        <dbReference type="Rhea" id="RHEA:10800"/>
        <dbReference type="ChEBI" id="CHEBI:17712"/>
        <dbReference type="ChEBI" id="CHEBI:33019"/>
        <dbReference type="ChEBI" id="CHEBI:57464"/>
        <dbReference type="ChEBI" id="CHEBI:58017"/>
        <dbReference type="EC" id="2.4.2.22"/>
    </reaction>
</comment>
<feature type="domain" description="Phosphoribosyltransferase" evidence="9">
    <location>
        <begin position="40"/>
        <end position="162"/>
    </location>
</feature>
<dbReference type="EMBL" id="CP000887">
    <property type="protein sequence ID" value="ACD72503.1"/>
    <property type="molecule type" value="Genomic_DNA"/>
</dbReference>
<feature type="binding site" evidence="8">
    <location>
        <position position="131"/>
    </location>
    <ligand>
        <name>xanthine</name>
        <dbReference type="ChEBI" id="CHEBI:17712"/>
    </ligand>
</feature>
<comment type="pathway">
    <text evidence="8">Purine metabolism; XMP biosynthesis via salvage pathway; XMP from xanthine: step 1/1.</text>
</comment>
<dbReference type="GO" id="GO:0000310">
    <property type="term" value="F:xanthine phosphoribosyltransferase activity"/>
    <property type="evidence" value="ECO:0007669"/>
    <property type="project" value="UniProtKB-UniRule"/>
</dbReference>
<dbReference type="PANTHER" id="PTHR39563:SF1">
    <property type="entry name" value="XANTHINE-GUANINE PHOSPHORIBOSYLTRANSFERASE"/>
    <property type="match status" value="1"/>
</dbReference>
<dbReference type="Pfam" id="PF00156">
    <property type="entry name" value="Pribosyltran"/>
    <property type="match status" value="1"/>
</dbReference>
<dbReference type="Proteomes" id="UP000002565">
    <property type="component" value="Chromosome 1"/>
</dbReference>
<feature type="binding site" evidence="8">
    <location>
        <begin position="131"/>
        <end position="135"/>
    </location>
    <ligand>
        <name>GMP</name>
        <dbReference type="ChEBI" id="CHEBI:58115"/>
    </ligand>
</feature>
<organism evidence="10 11">
    <name type="scientific">Brucella abortus (strain S19)</name>
    <dbReference type="NCBI Taxonomy" id="430066"/>
    <lineage>
        <taxon>Bacteria</taxon>
        <taxon>Pseudomonadati</taxon>
        <taxon>Pseudomonadota</taxon>
        <taxon>Alphaproteobacteria</taxon>
        <taxon>Hyphomicrobiales</taxon>
        <taxon>Brucellaceae</taxon>
        <taxon>Brucella/Ochrobactrum group</taxon>
        <taxon>Brucella</taxon>
    </lineage>
</organism>
<comment type="function">
    <text evidence="8">Purine salvage pathway enzyme that catalyzes the transfer of the ribosyl-5-phosphate group from 5-phospho-alpha-D-ribose 1-diphosphate (PRPP) to the N9 position of the 6-oxopurines guanine and xanthine to form the corresponding ribonucleotides GMP (guanosine 5'-monophosphate) and XMP (xanthosine 5'-monophosphate), with the release of PPi. To a lesser extent, also acts on hypoxanthine.</text>
</comment>
<dbReference type="PANTHER" id="PTHR39563">
    <property type="entry name" value="XANTHINE PHOSPHORIBOSYLTRANSFERASE"/>
    <property type="match status" value="1"/>
</dbReference>
<evidence type="ECO:0000256" key="6">
    <source>
        <dbReference type="ARBA" id="ARBA00022842"/>
    </source>
</evidence>
<dbReference type="GO" id="GO:0000287">
    <property type="term" value="F:magnesium ion binding"/>
    <property type="evidence" value="ECO:0007669"/>
    <property type="project" value="UniProtKB-UniRule"/>
</dbReference>
<comment type="subunit">
    <text evidence="8">Homotetramer.</text>
</comment>
<dbReference type="KEGG" id="bmc:BAbS19_I09880"/>
<keyword evidence="4 8" id="KW-0479">Metal-binding</keyword>
<evidence type="ECO:0000259" key="9">
    <source>
        <dbReference type="Pfam" id="PF00156"/>
    </source>
</evidence>
<gene>
    <name evidence="8" type="primary">gpt</name>
    <name evidence="10" type="ordered locus">BAbS19_I09880</name>
</gene>
<dbReference type="InterPro" id="IPR023747">
    <property type="entry name" value="Xanthine_Guanine_PRibTrfase"/>
</dbReference>
<dbReference type="NCBIfam" id="NF006613">
    <property type="entry name" value="PRK09177.1"/>
    <property type="match status" value="1"/>
</dbReference>
<evidence type="ECO:0000256" key="8">
    <source>
        <dbReference type="HAMAP-Rule" id="MF_01903"/>
    </source>
</evidence>
<evidence type="ECO:0000256" key="2">
    <source>
        <dbReference type="ARBA" id="ARBA00022676"/>
    </source>
</evidence>
<comment type="subcellular location">
    <subcellularLocation>
        <location evidence="8">Cell inner membrane</location>
        <topology evidence="8">Peripheral membrane protein</topology>
    </subcellularLocation>
</comment>
<dbReference type="UniPathway" id="UPA00602">
    <property type="reaction ID" value="UER00658"/>
</dbReference>
<dbReference type="SUPFAM" id="SSF53271">
    <property type="entry name" value="PRTase-like"/>
    <property type="match status" value="1"/>
</dbReference>
<comment type="caution">
    <text evidence="8">Lacks conserved residue(s) required for the propagation of feature annotation.</text>
</comment>
<keyword evidence="1 8" id="KW-1003">Cell membrane</keyword>
<feature type="binding site" evidence="8">
    <location>
        <position position="128"/>
    </location>
    <ligand>
        <name>Mg(2+)</name>
        <dbReference type="ChEBI" id="CHEBI:18420"/>
    </ligand>
</feature>
<accession>A0A0F6AQT5</accession>
<keyword evidence="3 8" id="KW-0808">Transferase</keyword>
<name>A0A0F6AQT5_BRUA1</name>
<comment type="catalytic activity">
    <reaction evidence="8">
        <text>GMP + diphosphate = guanine + 5-phospho-alpha-D-ribose 1-diphosphate</text>
        <dbReference type="Rhea" id="RHEA:25424"/>
        <dbReference type="ChEBI" id="CHEBI:16235"/>
        <dbReference type="ChEBI" id="CHEBI:33019"/>
        <dbReference type="ChEBI" id="CHEBI:58017"/>
        <dbReference type="ChEBI" id="CHEBI:58115"/>
    </reaction>
</comment>
<keyword evidence="2 8" id="KW-0328">Glycosyltransferase</keyword>
<evidence type="ECO:0000256" key="3">
    <source>
        <dbReference type="ARBA" id="ARBA00022679"/>
    </source>
</evidence>
<evidence type="ECO:0000313" key="11">
    <source>
        <dbReference type="Proteomes" id="UP000002565"/>
    </source>
</evidence>
<proteinExistence type="inferred from homology"/>
<dbReference type="CDD" id="cd06223">
    <property type="entry name" value="PRTases_typeI"/>
    <property type="match status" value="1"/>
</dbReference>
<sequence length="199" mass="22165">MTACHRRFLVFCRSAGRNPTPRIDPWSVSMSLPDKAFPVSWDQFHRDARALAWRIAGLDREWRAIVAITRGGLVPAAIICRELGIRLIETVCIASYHDYTSQGEMQVLKGIGASLLENQGEGVIVVDDLTDTGKTAAIVREMMPRAHFATVYAKPKGRPLIDTLRHGGLTGYLDLFPMGYGLHLSGADCWRKTRLNETK</sequence>
<evidence type="ECO:0000256" key="1">
    <source>
        <dbReference type="ARBA" id="ARBA00022475"/>
    </source>
</evidence>
<keyword evidence="8" id="KW-0997">Cell inner membrane</keyword>
<keyword evidence="7 8" id="KW-0472">Membrane</keyword>
<protein>
    <recommendedName>
        <fullName evidence="8">Xanthine-guanine phosphoribosyltransferase</fullName>
        <shortName evidence="8">XGPRT</shortName>
        <ecNumber evidence="8">2.4.2.22</ecNumber>
    </recommendedName>
    <alternativeName>
        <fullName evidence="8">Xanthine phosphoribosyltransferase</fullName>
    </alternativeName>
</protein>
<comment type="pathway">
    <text evidence="8">Purine metabolism; GMP biosynthesis via salvage pathway; GMP from guanine: step 1/1.</text>
</comment>
<dbReference type="GO" id="GO:0005886">
    <property type="term" value="C:plasma membrane"/>
    <property type="evidence" value="ECO:0007669"/>
    <property type="project" value="UniProtKB-SubCell"/>
</dbReference>
<dbReference type="HAMAP" id="MF_01903">
    <property type="entry name" value="XGPRT"/>
    <property type="match status" value="1"/>
</dbReference>
<dbReference type="UniPathway" id="UPA00909">
    <property type="reaction ID" value="UER00887"/>
</dbReference>
<evidence type="ECO:0000313" key="10">
    <source>
        <dbReference type="EMBL" id="ACD72503.1"/>
    </source>
</evidence>
<dbReference type="AlphaFoldDB" id="A0A0F6AQT5"/>
<dbReference type="GO" id="GO:0032263">
    <property type="term" value="P:GMP salvage"/>
    <property type="evidence" value="ECO:0007669"/>
    <property type="project" value="UniProtKB-UniRule"/>
</dbReference>
<dbReference type="GO" id="GO:0006166">
    <property type="term" value="P:purine ribonucleoside salvage"/>
    <property type="evidence" value="ECO:0007669"/>
    <property type="project" value="UniProtKB-KW"/>
</dbReference>
<keyword evidence="5 8" id="KW-0660">Purine salvage</keyword>
<dbReference type="GO" id="GO:0032265">
    <property type="term" value="P:XMP salvage"/>
    <property type="evidence" value="ECO:0007669"/>
    <property type="project" value="UniProtKB-UniRule"/>
</dbReference>
<reference evidence="10 11" key="1">
    <citation type="journal article" date="2008" name="PLoS ONE">
        <title>Genome sequence of Brucella abortus vaccine strain S19 compared to virulent strains yields candidate virulence genes.</title>
        <authorList>
            <person name="Crasta O.R."/>
            <person name="Folkerts O."/>
            <person name="Fei Z."/>
            <person name="Mane S.P."/>
            <person name="Evans C."/>
            <person name="Martino-Catt S."/>
            <person name="Bricker B."/>
            <person name="Yu G."/>
            <person name="Du L."/>
            <person name="Sobral B.W."/>
        </authorList>
    </citation>
    <scope>NUCLEOTIDE SEQUENCE [LARGE SCALE GENOMIC DNA]</scope>
    <source>
        <strain evidence="10 11">S19</strain>
    </source>
</reference>
<dbReference type="InterPro" id="IPR029057">
    <property type="entry name" value="PRTase-like"/>
</dbReference>
<feature type="binding site" evidence="8">
    <location>
        <position position="131"/>
    </location>
    <ligand>
        <name>guanine</name>
        <dbReference type="ChEBI" id="CHEBI:16235"/>
    </ligand>
</feature>
<feature type="binding site" evidence="8">
    <location>
        <begin position="70"/>
        <end position="71"/>
    </location>
    <ligand>
        <name>5-phospho-alpha-D-ribose 1-diphosphate</name>
        <dbReference type="ChEBI" id="CHEBI:58017"/>
    </ligand>
</feature>
<dbReference type="InterPro" id="IPR000836">
    <property type="entry name" value="PRTase_dom"/>
</dbReference>
<evidence type="ECO:0000256" key="7">
    <source>
        <dbReference type="ARBA" id="ARBA00023136"/>
    </source>
</evidence>
<evidence type="ECO:0000256" key="4">
    <source>
        <dbReference type="ARBA" id="ARBA00022723"/>
    </source>
</evidence>
<comment type="cofactor">
    <cofactor evidence="8">
        <name>Mg(2+)</name>
        <dbReference type="ChEBI" id="CHEBI:18420"/>
    </cofactor>
</comment>
<keyword evidence="6 8" id="KW-0460">Magnesium</keyword>
<feature type="binding site" evidence="8">
    <location>
        <begin position="127"/>
        <end position="135"/>
    </location>
    <ligand>
        <name>5-phospho-alpha-D-ribose 1-diphosphate</name>
        <dbReference type="ChEBI" id="CHEBI:58017"/>
    </ligand>
</feature>
<dbReference type="GO" id="GO:0052657">
    <property type="term" value="F:guanine phosphoribosyltransferase activity"/>
    <property type="evidence" value="ECO:0007669"/>
    <property type="project" value="RHEA"/>
</dbReference>